<feature type="transmembrane region" description="Helical" evidence="7">
    <location>
        <begin position="47"/>
        <end position="69"/>
    </location>
</feature>
<feature type="transmembrane region" description="Helical" evidence="7">
    <location>
        <begin position="439"/>
        <end position="461"/>
    </location>
</feature>
<name>A0A7W3M0D1_ACTNM</name>
<evidence type="ECO:0000256" key="1">
    <source>
        <dbReference type="ARBA" id="ARBA00004651"/>
    </source>
</evidence>
<feature type="transmembrane region" description="Helical" evidence="7">
    <location>
        <begin position="12"/>
        <end position="35"/>
    </location>
</feature>
<dbReference type="InterPro" id="IPR050833">
    <property type="entry name" value="Poly_Biosynth_Transport"/>
</dbReference>
<dbReference type="RefSeq" id="WP_312898422.1">
    <property type="nucleotide sequence ID" value="NZ_BAAALP010000067.1"/>
</dbReference>
<feature type="transmembrane region" description="Helical" evidence="7">
    <location>
        <begin position="409"/>
        <end position="427"/>
    </location>
</feature>
<evidence type="ECO:0000256" key="5">
    <source>
        <dbReference type="ARBA" id="ARBA00023136"/>
    </source>
</evidence>
<evidence type="ECO:0000256" key="7">
    <source>
        <dbReference type="SAM" id="Phobius"/>
    </source>
</evidence>
<evidence type="ECO:0000256" key="4">
    <source>
        <dbReference type="ARBA" id="ARBA00022989"/>
    </source>
</evidence>
<accession>A0A7W3M0D1</accession>
<feature type="compositionally biased region" description="Basic and acidic residues" evidence="6">
    <location>
        <begin position="511"/>
        <end position="524"/>
    </location>
</feature>
<dbReference type="Proteomes" id="UP000572680">
    <property type="component" value="Unassembled WGS sequence"/>
</dbReference>
<feature type="transmembrane region" description="Helical" evidence="7">
    <location>
        <begin position="186"/>
        <end position="206"/>
    </location>
</feature>
<feature type="transmembrane region" description="Helical" evidence="7">
    <location>
        <begin position="467"/>
        <end position="487"/>
    </location>
</feature>
<dbReference type="PANTHER" id="PTHR30250">
    <property type="entry name" value="PST FAMILY PREDICTED COLANIC ACID TRANSPORTER"/>
    <property type="match status" value="1"/>
</dbReference>
<keyword evidence="5 7" id="KW-0472">Membrane</keyword>
<feature type="transmembrane region" description="Helical" evidence="7">
    <location>
        <begin position="90"/>
        <end position="114"/>
    </location>
</feature>
<feature type="region of interest" description="Disordered" evidence="6">
    <location>
        <begin position="503"/>
        <end position="524"/>
    </location>
</feature>
<organism evidence="8 9">
    <name type="scientific">Actinomadura namibiensis</name>
    <dbReference type="NCBI Taxonomy" id="182080"/>
    <lineage>
        <taxon>Bacteria</taxon>
        <taxon>Bacillati</taxon>
        <taxon>Actinomycetota</taxon>
        <taxon>Actinomycetes</taxon>
        <taxon>Streptosporangiales</taxon>
        <taxon>Thermomonosporaceae</taxon>
        <taxon>Actinomadura</taxon>
    </lineage>
</organism>
<comment type="caution">
    <text evidence="8">The sequence shown here is derived from an EMBL/GenBank/DDBJ whole genome shotgun (WGS) entry which is preliminary data.</text>
</comment>
<evidence type="ECO:0000256" key="6">
    <source>
        <dbReference type="SAM" id="MobiDB-lite"/>
    </source>
</evidence>
<protein>
    <submittedName>
        <fullName evidence="8">O-antigen/teichoic acid export membrane protein</fullName>
    </submittedName>
</protein>
<keyword evidence="3 7" id="KW-0812">Transmembrane</keyword>
<evidence type="ECO:0000313" key="8">
    <source>
        <dbReference type="EMBL" id="MBA8957621.1"/>
    </source>
</evidence>
<reference evidence="8 9" key="1">
    <citation type="submission" date="2020-08" db="EMBL/GenBank/DDBJ databases">
        <title>Genomic Encyclopedia of Type Strains, Phase IV (KMG-IV): sequencing the most valuable type-strain genomes for metagenomic binning, comparative biology and taxonomic classification.</title>
        <authorList>
            <person name="Goeker M."/>
        </authorList>
    </citation>
    <scope>NUCLEOTIDE SEQUENCE [LARGE SCALE GENOMIC DNA]</scope>
    <source>
        <strain evidence="8 9">DSM 44197</strain>
    </source>
</reference>
<dbReference type="AlphaFoldDB" id="A0A7W3M0D1"/>
<comment type="subcellular location">
    <subcellularLocation>
        <location evidence="1">Cell membrane</location>
        <topology evidence="1">Multi-pass membrane protein</topology>
    </subcellularLocation>
</comment>
<evidence type="ECO:0000256" key="3">
    <source>
        <dbReference type="ARBA" id="ARBA00022692"/>
    </source>
</evidence>
<evidence type="ECO:0000313" key="9">
    <source>
        <dbReference type="Proteomes" id="UP000572680"/>
    </source>
</evidence>
<feature type="transmembrane region" description="Helical" evidence="7">
    <location>
        <begin position="382"/>
        <end position="403"/>
    </location>
</feature>
<dbReference type="EMBL" id="JACJIA010000026">
    <property type="protein sequence ID" value="MBA8957621.1"/>
    <property type="molecule type" value="Genomic_DNA"/>
</dbReference>
<dbReference type="GO" id="GO:0005886">
    <property type="term" value="C:plasma membrane"/>
    <property type="evidence" value="ECO:0007669"/>
    <property type="project" value="UniProtKB-SubCell"/>
</dbReference>
<keyword evidence="2" id="KW-1003">Cell membrane</keyword>
<evidence type="ECO:0000256" key="2">
    <source>
        <dbReference type="ARBA" id="ARBA00022475"/>
    </source>
</evidence>
<keyword evidence="9" id="KW-1185">Reference proteome</keyword>
<feature type="transmembrane region" description="Helical" evidence="7">
    <location>
        <begin position="353"/>
        <end position="375"/>
    </location>
</feature>
<keyword evidence="4 7" id="KW-1133">Transmembrane helix</keyword>
<dbReference type="PANTHER" id="PTHR30250:SF27">
    <property type="entry name" value="POLYSACCHARIDE BIOSYNTHESIS PROTEIN"/>
    <property type="match status" value="1"/>
</dbReference>
<sequence>MSGPNLGRMARGGALNLVGAVSAGVLGLALVFVVARSYDQATAGAFFAANALFLILAVTAGLGTDTGLLRAVPRRLALGEHAAARRTVPVALVPVVGVAVVAAGALAVTAPWLAGLLGAGDTGSTAAMLRTMAAFLPLAALQDALLAATRGHGTMRPTVLVDKLFRQFAQVVGVLAAPVFSGDPAALALAWALPYLPGALVAALWYRKVAARTWASAPPATAPVASRELAGEFWRYTGPRAIGGICQQALQRVDIVLMAALSSPRDAALYTVATRFVVVGQLGTQAVQNVMQPQLSRLLALEDREGAQRTFAIATTWTVLLTWPVHLAVATAAPVYLSLFGSSYSGAGQWTTVVLALSMLLATIAGPLDVLLLMAGRSGLSLANSAAALGTTVVLSVLLIGPFGPLGAAAARAAGILVRNLLGMVQVRRLLRIGPRGAGLPVAVAVTMLCFGVFPLVARLLAGPGPIASFAGLIPGILVYFALLWAVRGRLVLTAFTALLPGRRGPSSPAPRDDSPRRVHANEA</sequence>
<gene>
    <name evidence="8" type="ORF">HNR61_009316</name>
</gene>
<feature type="transmembrane region" description="Helical" evidence="7">
    <location>
        <begin position="311"/>
        <end position="333"/>
    </location>
</feature>
<proteinExistence type="predicted"/>